<evidence type="ECO:0000256" key="2">
    <source>
        <dbReference type="ARBA" id="ARBA00001966"/>
    </source>
</evidence>
<dbReference type="PANTHER" id="PTHR43809:SF1">
    <property type="entry name" value="NITRITE REDUCTASE (NADH) LARGE SUBUNIT"/>
    <property type="match status" value="1"/>
</dbReference>
<dbReference type="PANTHER" id="PTHR43809">
    <property type="entry name" value="NITRITE REDUCTASE (NADH) LARGE SUBUNIT"/>
    <property type="match status" value="1"/>
</dbReference>
<comment type="cofactor">
    <cofactor evidence="1">
        <name>siroheme</name>
        <dbReference type="ChEBI" id="CHEBI:60052"/>
    </cofactor>
</comment>
<feature type="region of interest" description="Disordered" evidence="10">
    <location>
        <begin position="502"/>
        <end position="544"/>
    </location>
</feature>
<dbReference type="SUPFAM" id="SSF51905">
    <property type="entry name" value="FAD/NAD(P)-binding domain"/>
    <property type="match status" value="1"/>
</dbReference>
<dbReference type="InterPro" id="IPR052034">
    <property type="entry name" value="NasD-like"/>
</dbReference>
<comment type="similarity">
    <text evidence="4">Belongs to the nitrite and sulfite reductase 4Fe-4S domain family.</text>
</comment>
<dbReference type="OrthoDB" id="9768666at2"/>
<evidence type="ECO:0000259" key="11">
    <source>
        <dbReference type="Pfam" id="PF04324"/>
    </source>
</evidence>
<dbReference type="PRINTS" id="PR00368">
    <property type="entry name" value="FADPNR"/>
</dbReference>
<dbReference type="InterPro" id="IPR023753">
    <property type="entry name" value="FAD/NAD-binding_dom"/>
</dbReference>
<dbReference type="RefSeq" id="WP_123225200.1">
    <property type="nucleotide sequence ID" value="NZ_RJSF01000048.1"/>
</dbReference>
<protein>
    <submittedName>
        <fullName evidence="13">NAD(P)/FAD-dependent oxidoreductase</fullName>
    </submittedName>
</protein>
<comment type="cofactor">
    <cofactor evidence="2">
        <name>[4Fe-4S] cluster</name>
        <dbReference type="ChEBI" id="CHEBI:49883"/>
    </cofactor>
</comment>
<evidence type="ECO:0000256" key="10">
    <source>
        <dbReference type="SAM" id="MobiDB-lite"/>
    </source>
</evidence>
<dbReference type="Pfam" id="PF04324">
    <property type="entry name" value="Fer2_BFD"/>
    <property type="match status" value="1"/>
</dbReference>
<evidence type="ECO:0000256" key="3">
    <source>
        <dbReference type="ARBA" id="ARBA00005096"/>
    </source>
</evidence>
<evidence type="ECO:0000256" key="4">
    <source>
        <dbReference type="ARBA" id="ARBA00010429"/>
    </source>
</evidence>
<evidence type="ECO:0000256" key="6">
    <source>
        <dbReference type="ARBA" id="ARBA00022723"/>
    </source>
</evidence>
<dbReference type="GO" id="GO:0046872">
    <property type="term" value="F:metal ion binding"/>
    <property type="evidence" value="ECO:0007669"/>
    <property type="project" value="UniProtKB-KW"/>
</dbReference>
<gene>
    <name evidence="13" type="ORF">EFL26_22650</name>
</gene>
<dbReference type="AlphaFoldDB" id="A0A3N0GGF0"/>
<dbReference type="InterPro" id="IPR036188">
    <property type="entry name" value="FAD/NAD-bd_sf"/>
</dbReference>
<dbReference type="Gene3D" id="3.50.50.60">
    <property type="entry name" value="FAD/NAD(P)-binding domain"/>
    <property type="match status" value="2"/>
</dbReference>
<proteinExistence type="inferred from homology"/>
<keyword evidence="6" id="KW-0479">Metal-binding</keyword>
<dbReference type="InterPro" id="IPR041854">
    <property type="entry name" value="BFD-like_2Fe2S-bd_dom_sf"/>
</dbReference>
<feature type="compositionally biased region" description="Polar residues" evidence="10">
    <location>
        <begin position="531"/>
        <end position="544"/>
    </location>
</feature>
<dbReference type="InterPro" id="IPR007419">
    <property type="entry name" value="BFD-like_2Fe2S-bd_dom"/>
</dbReference>
<reference evidence="13 14" key="1">
    <citation type="submission" date="2018-11" db="EMBL/GenBank/DDBJ databases">
        <authorList>
            <person name="Li F."/>
        </authorList>
    </citation>
    <scope>NUCLEOTIDE SEQUENCE [LARGE SCALE GENOMIC DNA]</scope>
    <source>
        <strain evidence="13 14">Gsoil 818</strain>
    </source>
</reference>
<keyword evidence="9" id="KW-0411">Iron-sulfur</keyword>
<evidence type="ECO:0000256" key="5">
    <source>
        <dbReference type="ARBA" id="ARBA00022617"/>
    </source>
</evidence>
<evidence type="ECO:0000259" key="12">
    <source>
        <dbReference type="Pfam" id="PF07992"/>
    </source>
</evidence>
<accession>A0A3N0GGF0</accession>
<evidence type="ECO:0000313" key="13">
    <source>
        <dbReference type="EMBL" id="RNM11511.1"/>
    </source>
</evidence>
<dbReference type="PRINTS" id="PR00411">
    <property type="entry name" value="PNDRDTASEI"/>
</dbReference>
<organism evidence="13 14">
    <name type="scientific">Nocardioides pocheonensis</name>
    <dbReference type="NCBI Taxonomy" id="661485"/>
    <lineage>
        <taxon>Bacteria</taxon>
        <taxon>Bacillati</taxon>
        <taxon>Actinomycetota</taxon>
        <taxon>Actinomycetes</taxon>
        <taxon>Propionibacteriales</taxon>
        <taxon>Nocardioidaceae</taxon>
        <taxon>Nocardioides</taxon>
    </lineage>
</organism>
<keyword evidence="7" id="KW-0560">Oxidoreductase</keyword>
<keyword evidence="14" id="KW-1185">Reference proteome</keyword>
<dbReference type="GO" id="GO:0016491">
    <property type="term" value="F:oxidoreductase activity"/>
    <property type="evidence" value="ECO:0007669"/>
    <property type="project" value="UniProtKB-KW"/>
</dbReference>
<dbReference type="GO" id="GO:0051536">
    <property type="term" value="F:iron-sulfur cluster binding"/>
    <property type="evidence" value="ECO:0007669"/>
    <property type="project" value="UniProtKB-KW"/>
</dbReference>
<keyword evidence="8" id="KW-0408">Iron</keyword>
<dbReference type="EMBL" id="RJSF01000048">
    <property type="protein sequence ID" value="RNM11511.1"/>
    <property type="molecule type" value="Genomic_DNA"/>
</dbReference>
<dbReference type="Gene3D" id="1.10.10.1100">
    <property type="entry name" value="BFD-like [2Fe-2S]-binding domain"/>
    <property type="match status" value="1"/>
</dbReference>
<evidence type="ECO:0000313" key="14">
    <source>
        <dbReference type="Proteomes" id="UP000279994"/>
    </source>
</evidence>
<evidence type="ECO:0000256" key="8">
    <source>
        <dbReference type="ARBA" id="ARBA00023004"/>
    </source>
</evidence>
<evidence type="ECO:0000256" key="9">
    <source>
        <dbReference type="ARBA" id="ARBA00023014"/>
    </source>
</evidence>
<dbReference type="Proteomes" id="UP000279994">
    <property type="component" value="Unassembled WGS sequence"/>
</dbReference>
<comment type="caution">
    <text evidence="13">The sequence shown here is derived from an EMBL/GenBank/DDBJ whole genome shotgun (WGS) entry which is preliminary data.</text>
</comment>
<name>A0A3N0GGF0_9ACTN</name>
<comment type="pathway">
    <text evidence="3">Nitrogen metabolism; nitrate reduction (assimilation).</text>
</comment>
<dbReference type="Pfam" id="PF07992">
    <property type="entry name" value="Pyr_redox_2"/>
    <property type="match status" value="1"/>
</dbReference>
<evidence type="ECO:0000256" key="7">
    <source>
        <dbReference type="ARBA" id="ARBA00023002"/>
    </source>
</evidence>
<evidence type="ECO:0000256" key="1">
    <source>
        <dbReference type="ARBA" id="ARBA00001929"/>
    </source>
</evidence>
<keyword evidence="5" id="KW-0349">Heme</keyword>
<feature type="domain" description="FAD/NAD(P)-binding" evidence="12">
    <location>
        <begin position="16"/>
        <end position="300"/>
    </location>
</feature>
<feature type="domain" description="BFD-like [2Fe-2S]-binding" evidence="11">
    <location>
        <begin position="448"/>
        <end position="489"/>
    </location>
</feature>
<sequence length="544" mass="56408">MTLNAPEKASGQAPEKVLVIGAGMVGHRFVEELVRGDRDQRYAVELVGEEEYEPYNRILLSDVLAGRSDLKAISLPMPDPGRVQFWRGVAASAIDRESGVVHLSDGSTRPYDRLVLATGARAFVPPVPGLGVSDEGGQPRHVHVLRTLDDCRNIAARAINAKHAVVLGGGVLGLEAACGLRRRGVPVTVVDLDAHVMATQLDAPAAHVLAAQLADLGVDVVTGTSVAEVISAYDELVAVRLTDGRIVAADLMLVSCGVRANVELARGAGLDVDRGVVVDATLTSTDPRVHAIGDCAQAPGGMPGLLAPGWRQAEQLARMLTEPTYAEEADETAGPAASQEPVRLKAAGVDLVTMGVRASTARDTDRVITLSDPAGRRHVDLVVRPDDRGEPTLVGVTCLGAADVSATLSVAFDRRTPLPVDPLALLLPDGGRAEESTSPVRMPGSTTVCRCNGVSKKDIVAAWEAGAGTVEAIAGRTRATTGCGGCKDVVCGLVDWLNASDPASPLSDAGTGPADRPLTDATSPLGGGRSTDVTQRNITAPSTS</sequence>